<feature type="region of interest" description="Disordered" evidence="5">
    <location>
        <begin position="1"/>
        <end position="41"/>
    </location>
</feature>
<evidence type="ECO:0000256" key="1">
    <source>
        <dbReference type="ARBA" id="ARBA00004141"/>
    </source>
</evidence>
<evidence type="ECO:0000256" key="3">
    <source>
        <dbReference type="ARBA" id="ARBA00022989"/>
    </source>
</evidence>
<dbReference type="OrthoDB" id="1696089at2759"/>
<reference evidence="7 8" key="1">
    <citation type="journal article" date="2018" name="Mol. Plant">
        <title>The genome of Artemisia annua provides insight into the evolution of Asteraceae family and artemisinin biosynthesis.</title>
        <authorList>
            <person name="Shen Q."/>
            <person name="Zhang L."/>
            <person name="Liao Z."/>
            <person name="Wang S."/>
            <person name="Yan T."/>
            <person name="Shi P."/>
            <person name="Liu M."/>
            <person name="Fu X."/>
            <person name="Pan Q."/>
            <person name="Wang Y."/>
            <person name="Lv Z."/>
            <person name="Lu X."/>
            <person name="Zhang F."/>
            <person name="Jiang W."/>
            <person name="Ma Y."/>
            <person name="Chen M."/>
            <person name="Hao X."/>
            <person name="Li L."/>
            <person name="Tang Y."/>
            <person name="Lv G."/>
            <person name="Zhou Y."/>
            <person name="Sun X."/>
            <person name="Brodelius P.E."/>
            <person name="Rose J.K.C."/>
            <person name="Tang K."/>
        </authorList>
    </citation>
    <scope>NUCLEOTIDE SEQUENCE [LARGE SCALE GENOMIC DNA]</scope>
    <source>
        <strain evidence="8">cv. Huhao1</strain>
        <tissue evidence="7">Leaf</tissue>
    </source>
</reference>
<comment type="subcellular location">
    <subcellularLocation>
        <location evidence="1">Membrane</location>
        <topology evidence="1">Multi-pass membrane protein</topology>
    </subcellularLocation>
</comment>
<dbReference type="InterPro" id="IPR011547">
    <property type="entry name" value="SLC26A/SulP_dom"/>
</dbReference>
<proteinExistence type="predicted"/>
<evidence type="ECO:0000259" key="6">
    <source>
        <dbReference type="Pfam" id="PF00916"/>
    </source>
</evidence>
<feature type="domain" description="SLC26A/SulP transporter" evidence="6">
    <location>
        <begin position="68"/>
        <end position="129"/>
    </location>
</feature>
<feature type="compositionally biased region" description="Basic and acidic residues" evidence="5">
    <location>
        <begin position="1"/>
        <end position="10"/>
    </location>
</feature>
<dbReference type="GO" id="GO:0016020">
    <property type="term" value="C:membrane"/>
    <property type="evidence" value="ECO:0007669"/>
    <property type="project" value="UniProtKB-SubCell"/>
</dbReference>
<dbReference type="Pfam" id="PF00916">
    <property type="entry name" value="Sulfate_transp"/>
    <property type="match status" value="1"/>
</dbReference>
<organism evidence="7 8">
    <name type="scientific">Artemisia annua</name>
    <name type="common">Sweet wormwood</name>
    <dbReference type="NCBI Taxonomy" id="35608"/>
    <lineage>
        <taxon>Eukaryota</taxon>
        <taxon>Viridiplantae</taxon>
        <taxon>Streptophyta</taxon>
        <taxon>Embryophyta</taxon>
        <taxon>Tracheophyta</taxon>
        <taxon>Spermatophyta</taxon>
        <taxon>Magnoliopsida</taxon>
        <taxon>eudicotyledons</taxon>
        <taxon>Gunneridae</taxon>
        <taxon>Pentapetalae</taxon>
        <taxon>asterids</taxon>
        <taxon>campanulids</taxon>
        <taxon>Asterales</taxon>
        <taxon>Asteraceae</taxon>
        <taxon>Asteroideae</taxon>
        <taxon>Anthemideae</taxon>
        <taxon>Artemisiinae</taxon>
        <taxon>Artemisia</taxon>
    </lineage>
</organism>
<evidence type="ECO:0000256" key="5">
    <source>
        <dbReference type="SAM" id="MobiDB-lite"/>
    </source>
</evidence>
<protein>
    <submittedName>
        <fullName evidence="7">High affinity sulfate transporter</fullName>
    </submittedName>
</protein>
<comment type="caution">
    <text evidence="7">The sequence shown here is derived from an EMBL/GenBank/DDBJ whole genome shotgun (WGS) entry which is preliminary data.</text>
</comment>
<evidence type="ECO:0000313" key="8">
    <source>
        <dbReference type="Proteomes" id="UP000245207"/>
    </source>
</evidence>
<feature type="compositionally biased region" description="Polar residues" evidence="5">
    <location>
        <begin position="11"/>
        <end position="21"/>
    </location>
</feature>
<sequence>MDSVTKKENNSADQEVSQPNMSMGEVEPQADQAPAHAHIPEADRFGDLLSPLAIEGPPGVSGALAPVEEQENGVKVRHIKKGINPASLSEIHFSGPFLTKGFKIGVVTGLITLTEAVAIGRTFAGMKDY</sequence>
<dbReference type="STRING" id="35608.A0A2U1ND64"/>
<dbReference type="Proteomes" id="UP000245207">
    <property type="component" value="Unassembled WGS sequence"/>
</dbReference>
<evidence type="ECO:0000256" key="2">
    <source>
        <dbReference type="ARBA" id="ARBA00022692"/>
    </source>
</evidence>
<keyword evidence="2" id="KW-0812">Transmembrane</keyword>
<keyword evidence="3" id="KW-1133">Transmembrane helix</keyword>
<keyword evidence="8" id="KW-1185">Reference proteome</keyword>
<accession>A0A2U1ND64</accession>
<dbReference type="AlphaFoldDB" id="A0A2U1ND64"/>
<evidence type="ECO:0000313" key="7">
    <source>
        <dbReference type="EMBL" id="PWA71459.1"/>
    </source>
</evidence>
<evidence type="ECO:0000256" key="4">
    <source>
        <dbReference type="ARBA" id="ARBA00023136"/>
    </source>
</evidence>
<gene>
    <name evidence="7" type="ORF">CTI12_AA279660</name>
</gene>
<keyword evidence="4" id="KW-0472">Membrane</keyword>
<dbReference type="EMBL" id="PKPP01003081">
    <property type="protein sequence ID" value="PWA71459.1"/>
    <property type="molecule type" value="Genomic_DNA"/>
</dbReference>
<name>A0A2U1ND64_ARTAN</name>